<dbReference type="OrthoDB" id="9806430at2"/>
<evidence type="ECO:0000259" key="11">
    <source>
        <dbReference type="Pfam" id="PF02885"/>
    </source>
</evidence>
<protein>
    <recommendedName>
        <fullName evidence="9">Anthranilate phosphoribosyltransferase</fullName>
        <ecNumber evidence="9">2.4.2.18</ecNumber>
    </recommendedName>
</protein>
<dbReference type="EMBL" id="LNYS01000025">
    <property type="protein sequence ID" value="KTD45296.1"/>
    <property type="molecule type" value="Genomic_DNA"/>
</dbReference>
<feature type="binding site" evidence="9">
    <location>
        <position position="92"/>
    </location>
    <ligand>
        <name>Mg(2+)</name>
        <dbReference type="ChEBI" id="CHEBI:18420"/>
        <label>1</label>
    </ligand>
</feature>
<comment type="caution">
    <text evidence="9">Lacks conserved residue(s) required for the propagation of feature annotation.</text>
</comment>
<reference evidence="12 13" key="1">
    <citation type="submission" date="2015-11" db="EMBL/GenBank/DDBJ databases">
        <title>Genomic analysis of 38 Legionella species identifies large and diverse effector repertoires.</title>
        <authorList>
            <person name="Burstein D."/>
            <person name="Amaro F."/>
            <person name="Zusman T."/>
            <person name="Lifshitz Z."/>
            <person name="Cohen O."/>
            <person name="Gilbert J.A."/>
            <person name="Pupko T."/>
            <person name="Shuman H.A."/>
            <person name="Segal G."/>
        </authorList>
    </citation>
    <scope>NUCLEOTIDE SEQUENCE [LARGE SCALE GENOMIC DNA]</scope>
    <source>
        <strain evidence="12 13">CDC#1442-AUS-E</strain>
    </source>
</reference>
<dbReference type="EC" id="2.4.2.18" evidence="9"/>
<dbReference type="NCBIfam" id="TIGR01245">
    <property type="entry name" value="trpD"/>
    <property type="match status" value="1"/>
</dbReference>
<dbReference type="Proteomes" id="UP000054618">
    <property type="component" value="Unassembled WGS sequence"/>
</dbReference>
<feature type="binding site" evidence="9">
    <location>
        <position position="120"/>
    </location>
    <ligand>
        <name>5-phospho-alpha-D-ribose 1-diphosphate</name>
        <dbReference type="ChEBI" id="CHEBI:58017"/>
    </ligand>
</feature>
<comment type="function">
    <text evidence="9">Catalyzes the transfer of the phosphoribosyl group of 5-phosphorylribose-1-pyrophosphate (PRPP) to anthranilate to yield N-(5'-phosphoribosyl)-anthranilate (PRA).</text>
</comment>
<comment type="cofactor">
    <cofactor evidence="9">
        <name>Mg(2+)</name>
        <dbReference type="ChEBI" id="CHEBI:18420"/>
    </cofactor>
    <text evidence="9">Binds 2 magnesium ions per monomer.</text>
</comment>
<dbReference type="Gene3D" id="1.20.970.10">
    <property type="entry name" value="Transferase, Pyrimidine Nucleoside Phosphorylase, Chain C"/>
    <property type="match status" value="1"/>
</dbReference>
<dbReference type="GO" id="GO:0005829">
    <property type="term" value="C:cytosol"/>
    <property type="evidence" value="ECO:0007669"/>
    <property type="project" value="TreeGrafter"/>
</dbReference>
<dbReference type="SUPFAM" id="SSF47648">
    <property type="entry name" value="Nucleoside phosphorylase/phosphoribosyltransferase N-terminal domain"/>
    <property type="match status" value="1"/>
</dbReference>
<dbReference type="GO" id="GO:0000287">
    <property type="term" value="F:magnesium ion binding"/>
    <property type="evidence" value="ECO:0007669"/>
    <property type="project" value="UniProtKB-UniRule"/>
</dbReference>
<proteinExistence type="inferred from homology"/>
<dbReference type="STRING" id="45073.Lqui_2767"/>
<keyword evidence="5 9" id="KW-0822">Tryptophan biosynthesis</keyword>
<evidence type="ECO:0000256" key="4">
    <source>
        <dbReference type="ARBA" id="ARBA00022679"/>
    </source>
</evidence>
<comment type="pathway">
    <text evidence="1 9">Amino-acid biosynthesis; L-tryptophan biosynthesis; L-tryptophan from chorismate: step 2/5.</text>
</comment>
<dbReference type="AlphaFoldDB" id="A0A0W0XLR8"/>
<feature type="binding site" evidence="9">
    <location>
        <position position="166"/>
    </location>
    <ligand>
        <name>anthranilate</name>
        <dbReference type="ChEBI" id="CHEBI:16567"/>
        <label>2</label>
    </ligand>
</feature>
<dbReference type="InterPro" id="IPR035902">
    <property type="entry name" value="Nuc_phospho_transferase"/>
</dbReference>
<evidence type="ECO:0000256" key="7">
    <source>
        <dbReference type="ARBA" id="ARBA00052328"/>
    </source>
</evidence>
<dbReference type="PANTHER" id="PTHR43285">
    <property type="entry name" value="ANTHRANILATE PHOSPHORIBOSYLTRANSFERASE"/>
    <property type="match status" value="1"/>
</dbReference>
<feature type="binding site" evidence="9">
    <location>
        <position position="226"/>
    </location>
    <ligand>
        <name>Mg(2+)</name>
        <dbReference type="ChEBI" id="CHEBI:18420"/>
        <label>1</label>
    </ligand>
</feature>
<dbReference type="Pfam" id="PF00591">
    <property type="entry name" value="Glycos_transf_3"/>
    <property type="match status" value="1"/>
</dbReference>
<dbReference type="UniPathway" id="UPA00035">
    <property type="reaction ID" value="UER00041"/>
</dbReference>
<dbReference type="RefSeq" id="WP_058508826.1">
    <property type="nucleotide sequence ID" value="NZ_CAAAIK010000004.1"/>
</dbReference>
<dbReference type="Gene3D" id="3.40.1030.10">
    <property type="entry name" value="Nucleoside phosphorylase/phosphoribosyltransferase catalytic domain"/>
    <property type="match status" value="1"/>
</dbReference>
<keyword evidence="9" id="KW-0460">Magnesium</keyword>
<organism evidence="12 13">
    <name type="scientific">Legionella quinlivanii</name>
    <dbReference type="NCBI Taxonomy" id="45073"/>
    <lineage>
        <taxon>Bacteria</taxon>
        <taxon>Pseudomonadati</taxon>
        <taxon>Pseudomonadota</taxon>
        <taxon>Gammaproteobacteria</taxon>
        <taxon>Legionellales</taxon>
        <taxon>Legionellaceae</taxon>
        <taxon>Legionella</taxon>
    </lineage>
</organism>
<feature type="domain" description="Glycosyl transferase family 3 N-terminal" evidence="11">
    <location>
        <begin position="6"/>
        <end position="65"/>
    </location>
</feature>
<evidence type="ECO:0000256" key="2">
    <source>
        <dbReference type="ARBA" id="ARBA00022605"/>
    </source>
</evidence>
<feature type="binding site" evidence="9">
    <location>
        <position position="226"/>
    </location>
    <ligand>
        <name>Mg(2+)</name>
        <dbReference type="ChEBI" id="CHEBI:18420"/>
        <label>2</label>
    </ligand>
</feature>
<sequence>MNIAAYLEHLLKKENLSTFEMMDIMRGCMAGEISDSQLAAFLALMRVKGETVEELTAAAQVMIEMAHTVDLGDNLVDIVGTGGDGKNTFNVSTVSSIVTSAAGARVAKHGNRSVSSRSGSTDLLMQAGIRLEIDDVDLQRCMQQYKLCFLYAPHFHKAIQKARKVRQELGIRTFFNLIGPLVNPARPRKQVVGVFDKRWQKPLLDVLVNLGSEHTLVVCSRDGLDEISIAAPTDVLEYHKGEYKEWTINPEDYHCAHENIDEIIADSPEQSLKYMQSVLQGEVSPARDIVLLNSAAALYCSDHSSSFQEGIYAAVNAIDSGAAHQRLSELQAFSQHLENP</sequence>
<feature type="binding site" evidence="9">
    <location>
        <position position="80"/>
    </location>
    <ligand>
        <name>anthranilate</name>
        <dbReference type="ChEBI" id="CHEBI:16567"/>
        <label>1</label>
    </ligand>
</feature>
<feature type="binding site" evidence="9">
    <location>
        <position position="111"/>
    </location>
    <ligand>
        <name>anthranilate</name>
        <dbReference type="ChEBI" id="CHEBI:16567"/>
        <label>1</label>
    </ligand>
</feature>
<keyword evidence="13" id="KW-1185">Reference proteome</keyword>
<keyword evidence="6 9" id="KW-0057">Aromatic amino acid biosynthesis</keyword>
<keyword evidence="3 9" id="KW-0328">Glycosyltransferase</keyword>
<dbReference type="HAMAP" id="MF_00211">
    <property type="entry name" value="TrpD"/>
    <property type="match status" value="1"/>
</dbReference>
<dbReference type="Pfam" id="PF02885">
    <property type="entry name" value="Glycos_trans_3N"/>
    <property type="match status" value="1"/>
</dbReference>
<evidence type="ECO:0000256" key="6">
    <source>
        <dbReference type="ARBA" id="ARBA00023141"/>
    </source>
</evidence>
<gene>
    <name evidence="9 12" type="primary">trpD</name>
    <name evidence="12" type="ORF">Lqui_2767</name>
</gene>
<name>A0A0W0XLR8_9GAMM</name>
<dbReference type="PANTHER" id="PTHR43285:SF2">
    <property type="entry name" value="ANTHRANILATE PHOSPHORIBOSYLTRANSFERASE"/>
    <property type="match status" value="1"/>
</dbReference>
<evidence type="ECO:0000256" key="9">
    <source>
        <dbReference type="HAMAP-Rule" id="MF_00211"/>
    </source>
</evidence>
<dbReference type="PATRIC" id="fig|45073.5.peg.2943"/>
<feature type="binding site" evidence="9">
    <location>
        <position position="80"/>
    </location>
    <ligand>
        <name>5-phospho-alpha-D-ribose 1-diphosphate</name>
        <dbReference type="ChEBI" id="CHEBI:58017"/>
    </ligand>
</feature>
<evidence type="ECO:0000313" key="13">
    <source>
        <dbReference type="Proteomes" id="UP000054618"/>
    </source>
</evidence>
<keyword evidence="2 9" id="KW-0028">Amino-acid biosynthesis</keyword>
<evidence type="ECO:0000259" key="10">
    <source>
        <dbReference type="Pfam" id="PF00591"/>
    </source>
</evidence>
<keyword evidence="4 9" id="KW-0808">Transferase</keyword>
<evidence type="ECO:0000256" key="3">
    <source>
        <dbReference type="ARBA" id="ARBA00022676"/>
    </source>
</evidence>
<feature type="binding site" evidence="9">
    <location>
        <position position="88"/>
    </location>
    <ligand>
        <name>5-phospho-alpha-D-ribose 1-diphosphate</name>
        <dbReference type="ChEBI" id="CHEBI:58017"/>
    </ligand>
</feature>
<dbReference type="InterPro" id="IPR005940">
    <property type="entry name" value="Anthranilate_Pribosyl_Tfrase"/>
</dbReference>
<evidence type="ECO:0000313" key="12">
    <source>
        <dbReference type="EMBL" id="KTD45296.1"/>
    </source>
</evidence>
<comment type="caution">
    <text evidence="12">The sequence shown here is derived from an EMBL/GenBank/DDBJ whole genome shotgun (WGS) entry which is preliminary data.</text>
</comment>
<feature type="binding site" evidence="9">
    <location>
        <position position="225"/>
    </location>
    <ligand>
        <name>Mg(2+)</name>
        <dbReference type="ChEBI" id="CHEBI:18420"/>
        <label>2</label>
    </ligand>
</feature>
<feature type="domain" description="Glycosyl transferase family 3" evidence="10">
    <location>
        <begin position="73"/>
        <end position="323"/>
    </location>
</feature>
<dbReference type="InterPro" id="IPR000312">
    <property type="entry name" value="Glycosyl_Trfase_fam3"/>
</dbReference>
<comment type="similarity">
    <text evidence="9">Belongs to the anthranilate phosphoribosyltransferase family.</text>
</comment>
<dbReference type="FunFam" id="3.40.1030.10:FF:000002">
    <property type="entry name" value="Anthranilate phosphoribosyltransferase"/>
    <property type="match status" value="1"/>
</dbReference>
<feature type="binding site" evidence="9">
    <location>
        <begin position="90"/>
        <end position="93"/>
    </location>
    <ligand>
        <name>5-phospho-alpha-D-ribose 1-diphosphate</name>
        <dbReference type="ChEBI" id="CHEBI:58017"/>
    </ligand>
</feature>
<dbReference type="SUPFAM" id="SSF52418">
    <property type="entry name" value="Nucleoside phosphorylase/phosphoribosyltransferase catalytic domain"/>
    <property type="match status" value="1"/>
</dbReference>
<evidence type="ECO:0000256" key="5">
    <source>
        <dbReference type="ARBA" id="ARBA00022822"/>
    </source>
</evidence>
<feature type="binding site" evidence="9">
    <location>
        <begin position="83"/>
        <end position="84"/>
    </location>
    <ligand>
        <name>5-phospho-alpha-D-ribose 1-diphosphate</name>
        <dbReference type="ChEBI" id="CHEBI:58017"/>
    </ligand>
</feature>
<comment type="similarity">
    <text evidence="8">In the C-terminal section; belongs to the anthranilate phosphoribosyltransferase family.</text>
</comment>
<feature type="binding site" evidence="9">
    <location>
        <begin position="108"/>
        <end position="116"/>
    </location>
    <ligand>
        <name>5-phospho-alpha-D-ribose 1-diphosphate</name>
        <dbReference type="ChEBI" id="CHEBI:58017"/>
    </ligand>
</feature>
<keyword evidence="9" id="KW-0479">Metal-binding</keyword>
<comment type="catalytic activity">
    <reaction evidence="7 9">
        <text>N-(5-phospho-beta-D-ribosyl)anthranilate + diphosphate = 5-phospho-alpha-D-ribose 1-diphosphate + anthranilate</text>
        <dbReference type="Rhea" id="RHEA:11768"/>
        <dbReference type="ChEBI" id="CHEBI:16567"/>
        <dbReference type="ChEBI" id="CHEBI:18277"/>
        <dbReference type="ChEBI" id="CHEBI:33019"/>
        <dbReference type="ChEBI" id="CHEBI:58017"/>
        <dbReference type="EC" id="2.4.2.18"/>
    </reaction>
</comment>
<comment type="subunit">
    <text evidence="9">Homodimer.</text>
</comment>
<dbReference type="GO" id="GO:0004048">
    <property type="term" value="F:anthranilate phosphoribosyltransferase activity"/>
    <property type="evidence" value="ECO:0007669"/>
    <property type="project" value="UniProtKB-UniRule"/>
</dbReference>
<dbReference type="GO" id="GO:0000162">
    <property type="term" value="P:L-tryptophan biosynthetic process"/>
    <property type="evidence" value="ECO:0007669"/>
    <property type="project" value="UniProtKB-UniRule"/>
</dbReference>
<dbReference type="InterPro" id="IPR036320">
    <property type="entry name" value="Glycosyl_Trfase_fam3_N_dom_sf"/>
</dbReference>
<dbReference type="InterPro" id="IPR017459">
    <property type="entry name" value="Glycosyl_Trfase_fam3_N_dom"/>
</dbReference>
<accession>A0A0W0XLR8</accession>
<evidence type="ECO:0000256" key="1">
    <source>
        <dbReference type="ARBA" id="ARBA00004907"/>
    </source>
</evidence>
<evidence type="ECO:0000256" key="8">
    <source>
        <dbReference type="ARBA" id="ARBA00061188"/>
    </source>
</evidence>